<proteinExistence type="predicted"/>
<dbReference type="AlphaFoldDB" id="A0A919MM17"/>
<evidence type="ECO:0000256" key="1">
    <source>
        <dbReference type="SAM" id="MobiDB-lite"/>
    </source>
</evidence>
<evidence type="ECO:0000313" key="2">
    <source>
        <dbReference type="EMBL" id="GIE46953.1"/>
    </source>
</evidence>
<comment type="caution">
    <text evidence="2">The sequence shown here is derived from an EMBL/GenBank/DDBJ whole genome shotgun (WGS) entry which is preliminary data.</text>
</comment>
<sequence>MASALMTTVSATAAATRLPYTATSLHAGLAAAIRQAAAAVIVAVAVTTDSDGFGSNGRRNTWPVQELPCPSPAVRVSHQAPVPSKRDVITTLASGPAAQSGPSPRC</sequence>
<keyword evidence="3" id="KW-1185">Reference proteome</keyword>
<gene>
    <name evidence="2" type="ORF">Ani05nite_04870</name>
</gene>
<reference evidence="2" key="1">
    <citation type="submission" date="2021-01" db="EMBL/GenBank/DDBJ databases">
        <title>Whole genome shotgun sequence of Actinoplanes nipponensis NBRC 14063.</title>
        <authorList>
            <person name="Komaki H."/>
            <person name="Tamura T."/>
        </authorList>
    </citation>
    <scope>NUCLEOTIDE SEQUENCE</scope>
    <source>
        <strain evidence="2">NBRC 14063</strain>
    </source>
</reference>
<evidence type="ECO:0000313" key="3">
    <source>
        <dbReference type="Proteomes" id="UP000647172"/>
    </source>
</evidence>
<organism evidence="2 3">
    <name type="scientific">Actinoplanes nipponensis</name>
    <dbReference type="NCBI Taxonomy" id="135950"/>
    <lineage>
        <taxon>Bacteria</taxon>
        <taxon>Bacillati</taxon>
        <taxon>Actinomycetota</taxon>
        <taxon>Actinomycetes</taxon>
        <taxon>Micromonosporales</taxon>
        <taxon>Micromonosporaceae</taxon>
        <taxon>Actinoplanes</taxon>
    </lineage>
</organism>
<dbReference type="Proteomes" id="UP000647172">
    <property type="component" value="Unassembled WGS sequence"/>
</dbReference>
<dbReference type="EMBL" id="BOMQ01000008">
    <property type="protein sequence ID" value="GIE46953.1"/>
    <property type="molecule type" value="Genomic_DNA"/>
</dbReference>
<name>A0A919MM17_9ACTN</name>
<protein>
    <submittedName>
        <fullName evidence="2">Uncharacterized protein</fullName>
    </submittedName>
</protein>
<accession>A0A919MM17</accession>
<feature type="region of interest" description="Disordered" evidence="1">
    <location>
        <begin position="70"/>
        <end position="106"/>
    </location>
</feature>